<dbReference type="AlphaFoldDB" id="A0AAX4KY53"/>
<feature type="transmembrane region" description="Helical" evidence="10">
    <location>
        <begin position="30"/>
        <end position="53"/>
    </location>
</feature>
<dbReference type="GO" id="GO:0006814">
    <property type="term" value="P:sodium ion transport"/>
    <property type="evidence" value="ECO:0007669"/>
    <property type="project" value="UniProtKB-KW"/>
</dbReference>
<feature type="transmembrane region" description="Helical" evidence="10">
    <location>
        <begin position="126"/>
        <end position="145"/>
    </location>
</feature>
<comment type="subcellular location">
    <subcellularLocation>
        <location evidence="1">Membrane</location>
        <topology evidence="1">Multi-pass membrane protein</topology>
    </subcellularLocation>
</comment>
<gene>
    <name evidence="12" type="ORF">V6M85_08695</name>
</gene>
<evidence type="ECO:0000313" key="12">
    <source>
        <dbReference type="EMBL" id="WWQ59567.1"/>
    </source>
</evidence>
<dbReference type="Pfam" id="PF00999">
    <property type="entry name" value="Na_H_Exchanger"/>
    <property type="match status" value="1"/>
</dbReference>
<feature type="domain" description="Cation/H+ exchanger transmembrane" evidence="11">
    <location>
        <begin position="17"/>
        <end position="384"/>
    </location>
</feature>
<feature type="transmembrane region" description="Helical" evidence="10">
    <location>
        <begin position="192"/>
        <end position="212"/>
    </location>
</feature>
<evidence type="ECO:0000256" key="5">
    <source>
        <dbReference type="ARBA" id="ARBA00022989"/>
    </source>
</evidence>
<keyword evidence="13" id="KW-1185">Reference proteome</keyword>
<evidence type="ECO:0000256" key="7">
    <source>
        <dbReference type="ARBA" id="ARBA00023065"/>
    </source>
</evidence>
<evidence type="ECO:0000256" key="10">
    <source>
        <dbReference type="SAM" id="Phobius"/>
    </source>
</evidence>
<reference evidence="12 13" key="1">
    <citation type="submission" date="2024-02" db="EMBL/GenBank/DDBJ databases">
        <title>STSV induces naive adaptation in Sulfolobus.</title>
        <authorList>
            <person name="Xiang X."/>
            <person name="Song M."/>
        </authorList>
    </citation>
    <scope>NUCLEOTIDE SEQUENCE [LARGE SCALE GENOMIC DNA]</scope>
    <source>
        <strain evidence="12 13">RT2</strain>
    </source>
</reference>
<keyword evidence="9" id="KW-0739">Sodium transport</keyword>
<evidence type="ECO:0000256" key="3">
    <source>
        <dbReference type="ARBA" id="ARBA00022449"/>
    </source>
</evidence>
<evidence type="ECO:0000256" key="8">
    <source>
        <dbReference type="ARBA" id="ARBA00023136"/>
    </source>
</evidence>
<dbReference type="GO" id="GO:0016020">
    <property type="term" value="C:membrane"/>
    <property type="evidence" value="ECO:0007669"/>
    <property type="project" value="UniProtKB-SubCell"/>
</dbReference>
<keyword evidence="5 10" id="KW-1133">Transmembrane helix</keyword>
<evidence type="ECO:0000313" key="13">
    <source>
        <dbReference type="Proteomes" id="UP001432202"/>
    </source>
</evidence>
<name>A0AAX4KY53_9CREN</name>
<dbReference type="EMBL" id="CP146016">
    <property type="protein sequence ID" value="WWQ59567.1"/>
    <property type="molecule type" value="Genomic_DNA"/>
</dbReference>
<dbReference type="RefSeq" id="WP_338598849.1">
    <property type="nucleotide sequence ID" value="NZ_CP146016.1"/>
</dbReference>
<dbReference type="InterPro" id="IPR006153">
    <property type="entry name" value="Cation/H_exchanger_TM"/>
</dbReference>
<evidence type="ECO:0000256" key="4">
    <source>
        <dbReference type="ARBA" id="ARBA00022692"/>
    </source>
</evidence>
<keyword evidence="8 10" id="KW-0472">Membrane</keyword>
<organism evidence="12 13">
    <name type="scientific">Sulfolobus tengchongensis</name>
    <dbReference type="NCBI Taxonomy" id="207809"/>
    <lineage>
        <taxon>Archaea</taxon>
        <taxon>Thermoproteota</taxon>
        <taxon>Thermoprotei</taxon>
        <taxon>Sulfolobales</taxon>
        <taxon>Sulfolobaceae</taxon>
        <taxon>Sulfolobus</taxon>
    </lineage>
</organism>
<dbReference type="GeneID" id="89336842"/>
<feature type="transmembrane region" description="Helical" evidence="10">
    <location>
        <begin position="157"/>
        <end position="180"/>
    </location>
</feature>
<evidence type="ECO:0000256" key="6">
    <source>
        <dbReference type="ARBA" id="ARBA00023053"/>
    </source>
</evidence>
<feature type="transmembrane region" description="Helical" evidence="10">
    <location>
        <begin position="232"/>
        <end position="257"/>
    </location>
</feature>
<feature type="transmembrane region" description="Helical" evidence="10">
    <location>
        <begin position="367"/>
        <end position="385"/>
    </location>
</feature>
<keyword evidence="6" id="KW-0915">Sodium</keyword>
<evidence type="ECO:0000256" key="1">
    <source>
        <dbReference type="ARBA" id="ARBA00004141"/>
    </source>
</evidence>
<dbReference type="Proteomes" id="UP001432202">
    <property type="component" value="Chromosome"/>
</dbReference>
<feature type="transmembrane region" description="Helical" evidence="10">
    <location>
        <begin position="269"/>
        <end position="287"/>
    </location>
</feature>
<evidence type="ECO:0000256" key="9">
    <source>
        <dbReference type="ARBA" id="ARBA00023201"/>
    </source>
</evidence>
<dbReference type="Gene3D" id="1.20.1530.20">
    <property type="match status" value="1"/>
</dbReference>
<feature type="transmembrane region" description="Helical" evidence="10">
    <location>
        <begin position="65"/>
        <end position="84"/>
    </location>
</feature>
<evidence type="ECO:0000259" key="11">
    <source>
        <dbReference type="Pfam" id="PF00999"/>
    </source>
</evidence>
<proteinExistence type="predicted"/>
<keyword evidence="3" id="KW-0050">Antiport</keyword>
<keyword evidence="7" id="KW-0406">Ion transport</keyword>
<dbReference type="InterPro" id="IPR038770">
    <property type="entry name" value="Na+/solute_symporter_sf"/>
</dbReference>
<keyword evidence="4 10" id="KW-0812">Transmembrane</keyword>
<keyword evidence="2" id="KW-0813">Transport</keyword>
<feature type="transmembrane region" description="Helical" evidence="10">
    <location>
        <begin position="96"/>
        <end position="117"/>
    </location>
</feature>
<evidence type="ECO:0000256" key="2">
    <source>
        <dbReference type="ARBA" id="ARBA00022448"/>
    </source>
</evidence>
<dbReference type="PANTHER" id="PTHR43562">
    <property type="entry name" value="NAPA-TYPE SODIUM/HYDROGEN ANTIPORTER"/>
    <property type="match status" value="1"/>
</dbReference>
<sequence>MEEALIALFDISLFILVAETIRSLLSKYNLPGLVGEILTGIAIGPYALGYVINELVGFPLISIDVYVQFLAEFSVILLIFASGLEHGLAPIKSAGILGFLGATFGALLPFLVSFYIYSPKFGDDSALMLGASMGATSLAAVVAIIEEEQLKGKDINFLVSASAVDDVVDLILLSIVLVLLQGNSVSFESLGLKVISLIVIWAVILIISVIVIPKVANRLSDKYIEEFPFVVLFGLTLIMVSLGYSPIISAFIAGVSLANSSKSPKIIQISNTLLSIFGSLFFVTVGAQVNVLELNINTLILSLELTGIASLLKWIGVFPFALIYLRDIRSANAIAIGMIPRGETGLVIASLGMSIGVLNQIEFQGIVFMSLLTTLMGSILFKVLAKRTNHP</sequence>
<feature type="transmembrane region" description="Helical" evidence="10">
    <location>
        <begin position="299"/>
        <end position="325"/>
    </location>
</feature>
<accession>A0AAX4KY53</accession>
<dbReference type="GO" id="GO:1902600">
    <property type="term" value="P:proton transmembrane transport"/>
    <property type="evidence" value="ECO:0007669"/>
    <property type="project" value="InterPro"/>
</dbReference>
<protein>
    <submittedName>
        <fullName evidence="12">Cation:proton antiporter</fullName>
    </submittedName>
</protein>
<dbReference type="GO" id="GO:0015297">
    <property type="term" value="F:antiporter activity"/>
    <property type="evidence" value="ECO:0007669"/>
    <property type="project" value="UniProtKB-KW"/>
</dbReference>
<dbReference type="PANTHER" id="PTHR43562:SF3">
    <property type="entry name" value="SODIUM ION_PROTON EXCHANGER (EUROFUNG)"/>
    <property type="match status" value="1"/>
</dbReference>